<evidence type="ECO:0000259" key="1">
    <source>
        <dbReference type="Pfam" id="PF00011"/>
    </source>
</evidence>
<proteinExistence type="predicted"/>
<keyword evidence="3" id="KW-1185">Reference proteome</keyword>
<sequence length="66" mass="7517">MYWVMAERSHGVFTRQLYLGKNLDLDRIYADYTDEVSPAERPKRLDRVNQSADVAGDFARVGPGQA</sequence>
<dbReference type="SUPFAM" id="SSF49764">
    <property type="entry name" value="HSP20-like chaperones"/>
    <property type="match status" value="1"/>
</dbReference>
<dbReference type="InterPro" id="IPR002068">
    <property type="entry name" value="A-crystallin/Hsp20_dom"/>
</dbReference>
<protein>
    <recommendedName>
        <fullName evidence="1">SHSP domain-containing protein</fullName>
    </recommendedName>
</protein>
<dbReference type="EMBL" id="MVHV01000002">
    <property type="protein sequence ID" value="ORA85110.1"/>
    <property type="molecule type" value="Genomic_DNA"/>
</dbReference>
<evidence type="ECO:0000313" key="3">
    <source>
        <dbReference type="Proteomes" id="UP000243140"/>
    </source>
</evidence>
<comment type="caution">
    <text evidence="2">The sequence shown here is derived from an EMBL/GenBank/DDBJ whole genome shotgun (WGS) entry which is preliminary data.</text>
</comment>
<dbReference type="Pfam" id="PF00011">
    <property type="entry name" value="HSP20"/>
    <property type="match status" value="1"/>
</dbReference>
<name>A0ABX3SWR9_MYCMA</name>
<evidence type="ECO:0000313" key="2">
    <source>
        <dbReference type="EMBL" id="ORA85110.1"/>
    </source>
</evidence>
<dbReference type="InterPro" id="IPR008978">
    <property type="entry name" value="HSP20-like_chaperone"/>
</dbReference>
<dbReference type="Proteomes" id="UP000243140">
    <property type="component" value="Unassembled WGS sequence"/>
</dbReference>
<reference evidence="2 3" key="1">
    <citation type="submission" date="2017-02" db="EMBL/GenBank/DDBJ databases">
        <title>The new phylogeny of genus Mycobacterium.</title>
        <authorList>
            <person name="Tortoli E."/>
            <person name="Trovato A."/>
            <person name="Cirillo D.M."/>
        </authorList>
    </citation>
    <scope>NUCLEOTIDE SEQUENCE [LARGE SCALE GENOMIC DNA]</scope>
    <source>
        <strain evidence="2 3">IP1130001</strain>
    </source>
</reference>
<accession>A0ABX3SWR9</accession>
<gene>
    <name evidence="2" type="ORF">BST29_02685</name>
</gene>
<feature type="domain" description="SHSP" evidence="1">
    <location>
        <begin position="3"/>
        <end position="34"/>
    </location>
</feature>
<organism evidence="2 3">
    <name type="scientific">Mycobacterium malmoense</name>
    <dbReference type="NCBI Taxonomy" id="1780"/>
    <lineage>
        <taxon>Bacteria</taxon>
        <taxon>Bacillati</taxon>
        <taxon>Actinomycetota</taxon>
        <taxon>Actinomycetes</taxon>
        <taxon>Mycobacteriales</taxon>
        <taxon>Mycobacteriaceae</taxon>
        <taxon>Mycobacterium</taxon>
    </lineage>
</organism>